<sequence length="488" mass="55139">MGKRSRTFSPLFLKNNRMRYMRLLTVLFLSLIFSKGYGQLKNAERAYDGMRYAEAIGYYQESMKRDSLSATAIAKLADSYDKTQQYQKALYWYHKLLISQVNDTASRYRYGQLLAMDGQYKAAATQFKWVNNVRPDSQLESTIGLYEGGLNALLADSVNWQTALLNINSGYADFSPVTYGAGLVFVSDRPRNKVFRETNAWTGGDFLTLYRVVDTARVKDAALRSKELEQVLSYASKDLRNVDSRTESSWDSKKVSVNPQATFVAVPNQLSREMITPFNTKLNKRYHEGPVTFSRNWDSIIVTYNEPSKGKGDVSRLRLQTYVMRYGDWILQPAFPHNNKDYNVGQPALHPNGDVLFFTSDMPGGAGGKDIYYCRKSGNSWGLPINAGPLVNTSGNEMFPYIDPSGRLYFSSDKWPGLGGLDIFSVTLDTAYKPLSAPRNEGAPFNSPKNDFGVLIEANGSKGYFSSDRRGNDDIYIFWRIYPSLGRE</sequence>
<comment type="caution">
    <text evidence="1">The sequence shown here is derived from an EMBL/GenBank/DDBJ whole genome shotgun (WGS) entry which is preliminary data.</text>
</comment>
<name>A0A5C6LS46_9BACT</name>
<keyword evidence="2" id="KW-1185">Reference proteome</keyword>
<dbReference type="InterPro" id="IPR011659">
    <property type="entry name" value="WD40"/>
</dbReference>
<dbReference type="SUPFAM" id="SSF48452">
    <property type="entry name" value="TPR-like"/>
    <property type="match status" value="1"/>
</dbReference>
<gene>
    <name evidence="1" type="ORF">FEF09_11360</name>
</gene>
<dbReference type="Gene3D" id="2.120.10.30">
    <property type="entry name" value="TolB, C-terminal domain"/>
    <property type="match status" value="1"/>
</dbReference>
<reference evidence="1 2" key="1">
    <citation type="submission" date="2019-08" db="EMBL/GenBank/DDBJ databases">
        <title>Whole genome sequencing of chitin degrading bacteria Chitinophaga pinensis YS16.</title>
        <authorList>
            <person name="Singh R.P."/>
            <person name="Manchanda G."/>
            <person name="Maurya I.K."/>
            <person name="Joshi N.K."/>
            <person name="Srivastava A.K."/>
        </authorList>
    </citation>
    <scope>NUCLEOTIDE SEQUENCE [LARGE SCALE GENOMIC DNA]</scope>
    <source>
        <strain evidence="1 2">YS-16</strain>
    </source>
</reference>
<dbReference type="AlphaFoldDB" id="A0A5C6LS46"/>
<dbReference type="InterPro" id="IPR011042">
    <property type="entry name" value="6-blade_b-propeller_TolB-like"/>
</dbReference>
<accession>A0A5C6LS46</accession>
<organism evidence="1 2">
    <name type="scientific">Chitinophaga pinensis</name>
    <dbReference type="NCBI Taxonomy" id="79329"/>
    <lineage>
        <taxon>Bacteria</taxon>
        <taxon>Pseudomonadati</taxon>
        <taxon>Bacteroidota</taxon>
        <taxon>Chitinophagia</taxon>
        <taxon>Chitinophagales</taxon>
        <taxon>Chitinophagaceae</taxon>
        <taxon>Chitinophaga</taxon>
    </lineage>
</organism>
<dbReference type="EMBL" id="VOHS01000009">
    <property type="protein sequence ID" value="TWW00275.1"/>
    <property type="molecule type" value="Genomic_DNA"/>
</dbReference>
<dbReference type="Proteomes" id="UP000318815">
    <property type="component" value="Unassembled WGS sequence"/>
</dbReference>
<evidence type="ECO:0000313" key="1">
    <source>
        <dbReference type="EMBL" id="TWW00275.1"/>
    </source>
</evidence>
<protein>
    <submittedName>
        <fullName evidence="1">Uncharacterized protein</fullName>
    </submittedName>
</protein>
<dbReference type="Pfam" id="PF07676">
    <property type="entry name" value="PD40"/>
    <property type="match status" value="3"/>
</dbReference>
<dbReference type="SUPFAM" id="SSF82171">
    <property type="entry name" value="DPP6 N-terminal domain-like"/>
    <property type="match status" value="1"/>
</dbReference>
<evidence type="ECO:0000313" key="2">
    <source>
        <dbReference type="Proteomes" id="UP000318815"/>
    </source>
</evidence>
<dbReference type="Gene3D" id="1.25.40.10">
    <property type="entry name" value="Tetratricopeptide repeat domain"/>
    <property type="match status" value="1"/>
</dbReference>
<dbReference type="OrthoDB" id="9809364at2"/>
<proteinExistence type="predicted"/>
<dbReference type="InterPro" id="IPR011990">
    <property type="entry name" value="TPR-like_helical_dom_sf"/>
</dbReference>